<name>L0RVK3_MYCC1</name>
<dbReference type="KEGG" id="mcy:MCYN_0385"/>
<gene>
    <name evidence="1" type="primary">MCYN0385</name>
    <name evidence="1" type="ordered locus">MCYN_0385</name>
</gene>
<evidence type="ECO:0000313" key="2">
    <source>
        <dbReference type="Proteomes" id="UP000010466"/>
    </source>
</evidence>
<protein>
    <submittedName>
        <fullName evidence="1">Uncharacterized protein</fullName>
    </submittedName>
</protein>
<dbReference type="EMBL" id="HF559394">
    <property type="protein sequence ID" value="CCP24117.1"/>
    <property type="molecule type" value="Genomic_DNA"/>
</dbReference>
<sequence length="48" mass="5538">MSNILNFIKQISVKFYIKIKQICKVLETKIKVLLNKISVSSKKSSSEH</sequence>
<accession>L0RVK3</accession>
<dbReference type="AlphaFoldDB" id="L0RVK3"/>
<dbReference type="HOGENOM" id="CLU_3155036_0_0_14"/>
<keyword evidence="2" id="KW-1185">Reference proteome</keyword>
<proteinExistence type="predicted"/>
<evidence type="ECO:0000313" key="1">
    <source>
        <dbReference type="EMBL" id="CCP24117.1"/>
    </source>
</evidence>
<organism evidence="1 2">
    <name type="scientific">Mycoplasmopsis cynos (strain C142)</name>
    <name type="common">Mycoplasma cynos</name>
    <dbReference type="NCBI Taxonomy" id="1246955"/>
    <lineage>
        <taxon>Bacteria</taxon>
        <taxon>Bacillati</taxon>
        <taxon>Mycoplasmatota</taxon>
        <taxon>Mycoplasmoidales</taxon>
        <taxon>Metamycoplasmataceae</taxon>
        <taxon>Mycoplasmopsis</taxon>
    </lineage>
</organism>
<reference evidence="2" key="1">
    <citation type="journal article" date="2013" name="Genome Announc.">
        <title>Complete genome sequence of Mycoplasma cynos strain C142.</title>
        <authorList>
            <person name="Walker C.A."/>
            <person name="Mannering S.A."/>
            <person name="Shields S."/>
            <person name="Blake D.P."/>
            <person name="Brownlie J."/>
        </authorList>
    </citation>
    <scope>NUCLEOTIDE SEQUENCE [LARGE SCALE GENOMIC DNA]</scope>
    <source>
        <strain evidence="2">C142</strain>
    </source>
</reference>
<dbReference type="Proteomes" id="UP000010466">
    <property type="component" value="Chromosome"/>
</dbReference>